<sequence length="311" mass="32945" precursor="true">MKRIATGLALAALLTPNVLEAQATRSSSPVPRAAPLSAISSSIAARYKPGAARRAATRAAPVTSSAAQRSANPARKPMLATAANKMSIVVPRNAYLAKMGKAYEALDVQQDFSLKWQGPNPWEPLGPKVSSCLIVAYTLQPASKVKDPAHPGQFVETPEAYVPADWLSWPEVLGATAFEGGQCLAVGYSNTEVCLINGKAFEQQELEDPVTPNPLGLPTPKNPLAGMGAALACVSDLKACMAQPSYFSKLCSSKGGTLQPVTNYAGCEQWEQFGPDSREAFLKVAALNFDAEDLNHDGLINGKEGKYLCQP</sequence>
<feature type="region of interest" description="Disordered" evidence="1">
    <location>
        <begin position="55"/>
        <end position="75"/>
    </location>
</feature>
<feature type="compositionally biased region" description="Low complexity" evidence="1">
    <location>
        <begin position="55"/>
        <end position="67"/>
    </location>
</feature>
<keyword evidence="2" id="KW-0732">Signal</keyword>
<evidence type="ECO:0000256" key="2">
    <source>
        <dbReference type="SAM" id="SignalP"/>
    </source>
</evidence>
<organism evidence="3">
    <name type="scientific">Caulobacter sp. (strain K31)</name>
    <dbReference type="NCBI Taxonomy" id="366602"/>
    <lineage>
        <taxon>Bacteria</taxon>
        <taxon>Pseudomonadati</taxon>
        <taxon>Pseudomonadota</taxon>
        <taxon>Alphaproteobacteria</taxon>
        <taxon>Caulobacterales</taxon>
        <taxon>Caulobacteraceae</taxon>
        <taxon>Caulobacter</taxon>
    </lineage>
</organism>
<name>B0T031_CAUSK</name>
<dbReference type="HOGENOM" id="CLU_893381_0_0_5"/>
<evidence type="ECO:0000313" key="3">
    <source>
        <dbReference type="EMBL" id="ABZ73521.1"/>
    </source>
</evidence>
<accession>B0T031</accession>
<dbReference type="STRING" id="366602.Caul_4401"/>
<dbReference type="EMBL" id="CP000927">
    <property type="protein sequence ID" value="ABZ73521.1"/>
    <property type="molecule type" value="Genomic_DNA"/>
</dbReference>
<dbReference type="AlphaFoldDB" id="B0T031"/>
<dbReference type="KEGG" id="cak:Caul_4401"/>
<dbReference type="OrthoDB" id="9840197at2"/>
<evidence type="ECO:0000256" key="1">
    <source>
        <dbReference type="SAM" id="MobiDB-lite"/>
    </source>
</evidence>
<feature type="chain" id="PRO_5002755740" description="EF-hand domain-containing protein" evidence="2">
    <location>
        <begin position="22"/>
        <end position="311"/>
    </location>
</feature>
<reference evidence="3" key="1">
    <citation type="submission" date="2008-01" db="EMBL/GenBank/DDBJ databases">
        <title>Complete sequence of chromosome of Caulobacter sp. K31.</title>
        <authorList>
            <consortium name="US DOE Joint Genome Institute"/>
            <person name="Copeland A."/>
            <person name="Lucas S."/>
            <person name="Lapidus A."/>
            <person name="Barry K."/>
            <person name="Glavina del Rio T."/>
            <person name="Dalin E."/>
            <person name="Tice H."/>
            <person name="Pitluck S."/>
            <person name="Bruce D."/>
            <person name="Goodwin L."/>
            <person name="Thompson L.S."/>
            <person name="Brettin T."/>
            <person name="Detter J.C."/>
            <person name="Han C."/>
            <person name="Schmutz J."/>
            <person name="Larimer F."/>
            <person name="Land M."/>
            <person name="Hauser L."/>
            <person name="Kyrpides N."/>
            <person name="Kim E."/>
            <person name="Stephens C."/>
            <person name="Richardson P."/>
        </authorList>
    </citation>
    <scope>NUCLEOTIDE SEQUENCE [LARGE SCALE GENOMIC DNA]</scope>
    <source>
        <strain evidence="3">K31</strain>
    </source>
</reference>
<feature type="signal peptide" evidence="2">
    <location>
        <begin position="1"/>
        <end position="21"/>
    </location>
</feature>
<proteinExistence type="predicted"/>
<evidence type="ECO:0008006" key="4">
    <source>
        <dbReference type="Google" id="ProtNLM"/>
    </source>
</evidence>
<gene>
    <name evidence="3" type="ordered locus">Caul_4401</name>
</gene>
<protein>
    <recommendedName>
        <fullName evidence="4">EF-hand domain-containing protein</fullName>
    </recommendedName>
</protein>